<keyword evidence="1" id="KW-0732">Signal</keyword>
<dbReference type="Proteomes" id="UP000294887">
    <property type="component" value="Unassembled WGS sequence"/>
</dbReference>
<keyword evidence="3" id="KW-1185">Reference proteome</keyword>
<dbReference type="EMBL" id="SMFQ01000005">
    <property type="protein sequence ID" value="TCJ82728.1"/>
    <property type="molecule type" value="Genomic_DNA"/>
</dbReference>
<accession>A0A4R1EUF4</accession>
<dbReference type="PROSITE" id="PS51257">
    <property type="entry name" value="PROKAR_LIPOPROTEIN"/>
    <property type="match status" value="1"/>
</dbReference>
<proteinExistence type="predicted"/>
<evidence type="ECO:0000313" key="2">
    <source>
        <dbReference type="EMBL" id="TCJ82728.1"/>
    </source>
</evidence>
<organism evidence="2 3">
    <name type="scientific">Cocleimonas flava</name>
    <dbReference type="NCBI Taxonomy" id="634765"/>
    <lineage>
        <taxon>Bacteria</taxon>
        <taxon>Pseudomonadati</taxon>
        <taxon>Pseudomonadota</taxon>
        <taxon>Gammaproteobacteria</taxon>
        <taxon>Thiotrichales</taxon>
        <taxon>Thiotrichaceae</taxon>
        <taxon>Cocleimonas</taxon>
    </lineage>
</organism>
<evidence type="ECO:0000313" key="3">
    <source>
        <dbReference type="Proteomes" id="UP000294887"/>
    </source>
</evidence>
<dbReference type="OrthoDB" id="5485925at2"/>
<gene>
    <name evidence="2" type="ORF">EV695_3460</name>
</gene>
<dbReference type="RefSeq" id="WP_131907236.1">
    <property type="nucleotide sequence ID" value="NZ_BAAAFU010000007.1"/>
</dbReference>
<evidence type="ECO:0000256" key="1">
    <source>
        <dbReference type="SAM" id="SignalP"/>
    </source>
</evidence>
<evidence type="ECO:0008006" key="4">
    <source>
        <dbReference type="Google" id="ProtNLM"/>
    </source>
</evidence>
<reference evidence="2 3" key="1">
    <citation type="submission" date="2019-03" db="EMBL/GenBank/DDBJ databases">
        <title>Genomic Encyclopedia of Type Strains, Phase IV (KMG-IV): sequencing the most valuable type-strain genomes for metagenomic binning, comparative biology and taxonomic classification.</title>
        <authorList>
            <person name="Goeker M."/>
        </authorList>
    </citation>
    <scope>NUCLEOTIDE SEQUENCE [LARGE SCALE GENOMIC DNA]</scope>
    <source>
        <strain evidence="2 3">DSM 24830</strain>
    </source>
</reference>
<dbReference type="AlphaFoldDB" id="A0A4R1EUF4"/>
<sequence length="454" mass="49266">MSMFIKLLKLVFILGFSGFLMACGSSDSTEDLAEVEPITPVVEDSVTDPVEPTAPPVAGQILFEQDIAEDITQSTPTEINLPLGLQATLDIEYLGAFRALAGGDSSSDYAVGILGHNPDNNSLFMVGHSHHNSIAEFAIPDEFSLAEEASDILKADVLQEYVSILDKRDIGQQTNRIDGILFYKQNLLVTSEIWYDASGTNKDNLQVFSNPNDLASSAFKGMLQIQGGARSAGYMSKIPANLVSTLGSEYLVGWASNHSITSRYSQGPSLNLFDPQDAVDADIAVDNTVAVQPKMVFPFEDGKQIVADSNEYKLDISPIWGPVSKAKYGFIIPGTSLFMAVGSHGGIHSGIGYKITQDNGNLCGGPCTYEADDNYNYFWLFDVNDMLTAEDPWLVQPISYGKWSHPYDKAGKHNILGASYDDATSTLYMTLSNAGQVGTYDRPPLILAYKVKAN</sequence>
<feature type="chain" id="PRO_5020555366" description="DUF4185 domain-containing protein" evidence="1">
    <location>
        <begin position="23"/>
        <end position="454"/>
    </location>
</feature>
<name>A0A4R1EUF4_9GAMM</name>
<protein>
    <recommendedName>
        <fullName evidence="4">DUF4185 domain-containing protein</fullName>
    </recommendedName>
</protein>
<feature type="signal peptide" evidence="1">
    <location>
        <begin position="1"/>
        <end position="22"/>
    </location>
</feature>
<comment type="caution">
    <text evidence="2">The sequence shown here is derived from an EMBL/GenBank/DDBJ whole genome shotgun (WGS) entry which is preliminary data.</text>
</comment>